<evidence type="ECO:0000313" key="2">
    <source>
        <dbReference type="EMBL" id="TQV78078.1"/>
    </source>
</evidence>
<organism evidence="2 3">
    <name type="scientific">Exilibacterium tricleocarpae</name>
    <dbReference type="NCBI Taxonomy" id="2591008"/>
    <lineage>
        <taxon>Bacteria</taxon>
        <taxon>Pseudomonadati</taxon>
        <taxon>Pseudomonadota</taxon>
        <taxon>Gammaproteobacteria</taxon>
        <taxon>Cellvibrionales</taxon>
        <taxon>Cellvibrionaceae</taxon>
        <taxon>Exilibacterium</taxon>
    </lineage>
</organism>
<dbReference type="Proteomes" id="UP000319732">
    <property type="component" value="Unassembled WGS sequence"/>
</dbReference>
<proteinExistence type="predicted"/>
<protein>
    <recommendedName>
        <fullName evidence="4">AsmA family protein</fullName>
    </recommendedName>
</protein>
<evidence type="ECO:0008006" key="4">
    <source>
        <dbReference type="Google" id="ProtNLM"/>
    </source>
</evidence>
<dbReference type="RefSeq" id="WP_142904857.1">
    <property type="nucleotide sequence ID" value="NZ_ML660094.1"/>
</dbReference>
<evidence type="ECO:0000256" key="1">
    <source>
        <dbReference type="SAM" id="Phobius"/>
    </source>
</evidence>
<comment type="caution">
    <text evidence="2">The sequence shown here is derived from an EMBL/GenBank/DDBJ whole genome shotgun (WGS) entry which is preliminary data.</text>
</comment>
<keyword evidence="1" id="KW-0812">Transmembrane</keyword>
<keyword evidence="3" id="KW-1185">Reference proteome</keyword>
<dbReference type="OrthoDB" id="5615627at2"/>
<dbReference type="AlphaFoldDB" id="A0A545TLK6"/>
<reference evidence="2 3" key="1">
    <citation type="submission" date="2019-06" db="EMBL/GenBank/DDBJ databases">
        <title>Whole genome sequence for Cellvibrionaceae sp. R142.</title>
        <authorList>
            <person name="Wang G."/>
        </authorList>
    </citation>
    <scope>NUCLEOTIDE SEQUENCE [LARGE SCALE GENOMIC DNA]</scope>
    <source>
        <strain evidence="2 3">R142</strain>
    </source>
</reference>
<keyword evidence="1" id="KW-0472">Membrane</keyword>
<dbReference type="EMBL" id="VHSG01000013">
    <property type="protein sequence ID" value="TQV78078.1"/>
    <property type="molecule type" value="Genomic_DNA"/>
</dbReference>
<keyword evidence="1" id="KW-1133">Transmembrane helix</keyword>
<name>A0A545TLK6_9GAMM</name>
<sequence length="261" mass="27798">MKLGKILIGLVVAVVAVLVLVVVIGLQNINELVKAAIESVGSDVTRTAVTLERADIQLTEGRGALHELVVANPAGYGSDYAVRLGEVVLQVEPTSVTGPVVVINEVRIAGAQLIAEQRELTRTNLTDLLDNMKPASTAGAGGEPAADSGGAAAAEVRLAVEKISFADNSLRLISEKWGERTLDMPAIELTDIGDPQTGLSPEELTQALLTPLMERAKQAATSAIREQLKDEAEDKLKQQLEEKLDDKQKEKLDKLKGLLGR</sequence>
<accession>A0A545TLK6</accession>
<gene>
    <name evidence="2" type="ORF">FKG94_13435</name>
</gene>
<evidence type="ECO:0000313" key="3">
    <source>
        <dbReference type="Proteomes" id="UP000319732"/>
    </source>
</evidence>
<feature type="transmembrane region" description="Helical" evidence="1">
    <location>
        <begin position="6"/>
        <end position="26"/>
    </location>
</feature>